<evidence type="ECO:0000313" key="6">
    <source>
        <dbReference type="EMBL" id="OIQ98162.1"/>
    </source>
</evidence>
<keyword evidence="4 6" id="KW-0560">Oxidoreductase</keyword>
<dbReference type="Pfam" id="PF08240">
    <property type="entry name" value="ADH_N"/>
    <property type="match status" value="1"/>
</dbReference>
<dbReference type="GO" id="GO:0000721">
    <property type="term" value="F:(R,R)-butanediol dehydrogenase activity"/>
    <property type="evidence" value="ECO:0007669"/>
    <property type="project" value="UniProtKB-EC"/>
</dbReference>
<dbReference type="SMART" id="SM00829">
    <property type="entry name" value="PKS_ER"/>
    <property type="match status" value="1"/>
</dbReference>
<dbReference type="InterPro" id="IPR020843">
    <property type="entry name" value="ER"/>
</dbReference>
<reference evidence="6" key="1">
    <citation type="submission" date="2016-10" db="EMBL/GenBank/DDBJ databases">
        <title>Sequence of Gallionella enrichment culture.</title>
        <authorList>
            <person name="Poehlein A."/>
            <person name="Muehling M."/>
            <person name="Daniel R."/>
        </authorList>
    </citation>
    <scope>NUCLEOTIDE SEQUENCE</scope>
</reference>
<dbReference type="SUPFAM" id="SSF51735">
    <property type="entry name" value="NAD(P)-binding Rossmann-fold domains"/>
    <property type="match status" value="1"/>
</dbReference>
<organism evidence="6">
    <name type="scientific">mine drainage metagenome</name>
    <dbReference type="NCBI Taxonomy" id="410659"/>
    <lineage>
        <taxon>unclassified sequences</taxon>
        <taxon>metagenomes</taxon>
        <taxon>ecological metagenomes</taxon>
    </lineage>
</organism>
<dbReference type="EC" id="1.1.1.1" evidence="6"/>
<evidence type="ECO:0000259" key="5">
    <source>
        <dbReference type="SMART" id="SM00829"/>
    </source>
</evidence>
<dbReference type="EC" id="1.2.1.3" evidence="6"/>
<dbReference type="InterPro" id="IPR013149">
    <property type="entry name" value="ADH-like_C"/>
</dbReference>
<feature type="domain" description="Enoyl reductase (ER)" evidence="5">
    <location>
        <begin position="8"/>
        <end position="351"/>
    </location>
</feature>
<dbReference type="InterPro" id="IPR002328">
    <property type="entry name" value="ADH_Zn_CS"/>
</dbReference>
<keyword evidence="2" id="KW-0479">Metal-binding</keyword>
<evidence type="ECO:0000256" key="3">
    <source>
        <dbReference type="ARBA" id="ARBA00022833"/>
    </source>
</evidence>
<comment type="caution">
    <text evidence="6">The sequence shown here is derived from an EMBL/GenBank/DDBJ whole genome shotgun (WGS) entry which is preliminary data.</text>
</comment>
<evidence type="ECO:0000256" key="4">
    <source>
        <dbReference type="ARBA" id="ARBA00023002"/>
    </source>
</evidence>
<dbReference type="Gene3D" id="3.40.50.720">
    <property type="entry name" value="NAD(P)-binding Rossmann-like Domain"/>
    <property type="match status" value="1"/>
</dbReference>
<proteinExistence type="predicted"/>
<name>A0A1J5RRB0_9ZZZZ</name>
<dbReference type="GO" id="GO:0004022">
    <property type="term" value="F:alcohol dehydrogenase (NAD+) activity"/>
    <property type="evidence" value="ECO:0007669"/>
    <property type="project" value="UniProtKB-EC"/>
</dbReference>
<gene>
    <name evidence="6" type="primary">adh_4</name>
    <name evidence="6" type="ORF">GALL_197560</name>
</gene>
<dbReference type="SUPFAM" id="SSF50129">
    <property type="entry name" value="GroES-like"/>
    <property type="match status" value="1"/>
</dbReference>
<dbReference type="InterPro" id="IPR011032">
    <property type="entry name" value="GroES-like_sf"/>
</dbReference>
<dbReference type="InterPro" id="IPR036291">
    <property type="entry name" value="NAD(P)-bd_dom_sf"/>
</dbReference>
<dbReference type="Gene3D" id="3.90.180.10">
    <property type="entry name" value="Medium-chain alcohol dehydrogenases, catalytic domain"/>
    <property type="match status" value="1"/>
</dbReference>
<dbReference type="PANTHER" id="PTHR42813:SF2">
    <property type="entry name" value="DEHYDROGENASE, ZINC-CONTAINING, PUTATIVE (AFU_ORTHOLOGUE AFUA_2G02810)-RELATED"/>
    <property type="match status" value="1"/>
</dbReference>
<dbReference type="GO" id="GO:0008270">
    <property type="term" value="F:zinc ion binding"/>
    <property type="evidence" value="ECO:0007669"/>
    <property type="project" value="InterPro"/>
</dbReference>
<dbReference type="EMBL" id="MLJW01000122">
    <property type="protein sequence ID" value="OIQ98162.1"/>
    <property type="molecule type" value="Genomic_DNA"/>
</dbReference>
<dbReference type="PANTHER" id="PTHR42813">
    <property type="entry name" value="ZINC-TYPE ALCOHOL DEHYDROGENASE-LIKE"/>
    <property type="match status" value="1"/>
</dbReference>
<dbReference type="AlphaFoldDB" id="A0A1J5RRB0"/>
<comment type="cofactor">
    <cofactor evidence="1">
        <name>Zn(2+)</name>
        <dbReference type="ChEBI" id="CHEBI:29105"/>
    </cofactor>
</comment>
<evidence type="ECO:0000256" key="1">
    <source>
        <dbReference type="ARBA" id="ARBA00001947"/>
    </source>
</evidence>
<keyword evidence="3" id="KW-0862">Zinc</keyword>
<evidence type="ECO:0000256" key="2">
    <source>
        <dbReference type="ARBA" id="ARBA00022723"/>
    </source>
</evidence>
<dbReference type="PROSITE" id="PS00059">
    <property type="entry name" value="ADH_ZINC"/>
    <property type="match status" value="1"/>
</dbReference>
<dbReference type="EC" id="1.1.1.4" evidence="6"/>
<dbReference type="Pfam" id="PF00107">
    <property type="entry name" value="ADH_zinc_N"/>
    <property type="match status" value="1"/>
</dbReference>
<sequence>MKAGVYFGPKDIRCTHVPDAVLREDHAVLVRMVATSICGSDLHIYRGVLDPIMDKGKSQTGHELIGEVVQVGKCVGRFKAGDRISMAYSCSCGECYMCHVGQTAHCETTQKAVYGFGRAFGNLNGTHAEALVLPHADAHAIKVPSAISDAAALTLSCNLPTAVIANHLADIQPGETVALVGCGPSGLMALDIALQPAPRRVVALDKVAHRLAWARERGALALDVNQADWKERAMAETGGRGFDKVIEMVGLPESLQMCLDIVRPGGTIAALGVFTDDKFNLNLADVFLRDITLHMNGFANVQPFMWEALRLLESGIINPSKLFSHEFKLDQLDDAFKTFFEKSGGVNKVLIRS</sequence>
<accession>A0A1J5RRB0</accession>
<dbReference type="InterPro" id="IPR013154">
    <property type="entry name" value="ADH-like_N"/>
</dbReference>
<dbReference type="GO" id="GO:0004029">
    <property type="term" value="F:aldehyde dehydrogenase (NAD+) activity"/>
    <property type="evidence" value="ECO:0007669"/>
    <property type="project" value="UniProtKB-EC"/>
</dbReference>
<dbReference type="CDD" id="cd05278">
    <property type="entry name" value="FDH_like"/>
    <property type="match status" value="1"/>
</dbReference>
<protein>
    <submittedName>
        <fullName evidence="6">Alcohol dehydrogenase</fullName>
        <ecNumber evidence="6">1.1.1.1</ecNumber>
        <ecNumber evidence="6">1.1.1.4</ecNumber>
        <ecNumber evidence="6">1.2.1.3</ecNumber>
    </submittedName>
</protein>